<evidence type="ECO:0000256" key="3">
    <source>
        <dbReference type="ARBA" id="ARBA00022801"/>
    </source>
</evidence>
<evidence type="ECO:0000256" key="6">
    <source>
        <dbReference type="ARBA" id="ARBA00023295"/>
    </source>
</evidence>
<evidence type="ECO:0000256" key="1">
    <source>
        <dbReference type="ARBA" id="ARBA00010141"/>
    </source>
</evidence>
<accession>A0ABV1F5T8</accession>
<dbReference type="Gene3D" id="3.40.50.720">
    <property type="entry name" value="NAD(P)-binding Rossmann-like Domain"/>
    <property type="match status" value="1"/>
</dbReference>
<evidence type="ECO:0000256" key="5">
    <source>
        <dbReference type="ARBA" id="ARBA00023211"/>
    </source>
</evidence>
<dbReference type="InterPro" id="IPR022616">
    <property type="entry name" value="Glyco_hydro_4_C"/>
</dbReference>
<dbReference type="InterPro" id="IPR015955">
    <property type="entry name" value="Lactate_DH/Glyco_Ohase_4_C"/>
</dbReference>
<keyword evidence="5" id="KW-0464">Manganese</keyword>
<dbReference type="Pfam" id="PF11975">
    <property type="entry name" value="Glyco_hydro_4C"/>
    <property type="match status" value="1"/>
</dbReference>
<keyword evidence="3 7" id="KW-0378">Hydrolase</keyword>
<evidence type="ECO:0000259" key="8">
    <source>
        <dbReference type="Pfam" id="PF11975"/>
    </source>
</evidence>
<dbReference type="EC" id="3.2.1.86" evidence="9"/>
<reference evidence="9 10" key="1">
    <citation type="submission" date="2024-03" db="EMBL/GenBank/DDBJ databases">
        <title>Human intestinal bacterial collection.</title>
        <authorList>
            <person name="Pauvert C."/>
            <person name="Hitch T.C.A."/>
            <person name="Clavel T."/>
        </authorList>
    </citation>
    <scope>NUCLEOTIDE SEQUENCE [LARGE SCALE GENOMIC DNA]</scope>
    <source>
        <strain evidence="9 10">CLA-SR-H024</strain>
    </source>
</reference>
<evidence type="ECO:0000313" key="9">
    <source>
        <dbReference type="EMBL" id="MEQ2467224.1"/>
    </source>
</evidence>
<dbReference type="PANTHER" id="PTHR32092:SF5">
    <property type="entry name" value="6-PHOSPHO-BETA-GLUCOSIDASE"/>
    <property type="match status" value="1"/>
</dbReference>
<dbReference type="InterPro" id="IPR036291">
    <property type="entry name" value="NAD(P)-bd_dom_sf"/>
</dbReference>
<dbReference type="CDD" id="cd05296">
    <property type="entry name" value="GH4_P_beta_glucosidase"/>
    <property type="match status" value="1"/>
</dbReference>
<protein>
    <submittedName>
        <fullName evidence="9">6-phospho-beta-glucosidase</fullName>
        <ecNumber evidence="9">3.2.1.86</ecNumber>
    </submittedName>
</protein>
<dbReference type="SUPFAM" id="SSF51735">
    <property type="entry name" value="NAD(P)-binding Rossmann-fold domains"/>
    <property type="match status" value="1"/>
</dbReference>
<dbReference type="RefSeq" id="WP_349205106.1">
    <property type="nucleotide sequence ID" value="NZ_JBBMFN010000045.1"/>
</dbReference>
<comment type="caution">
    <text evidence="9">The sequence shown here is derived from an EMBL/GenBank/DDBJ whole genome shotgun (WGS) entry which is preliminary data.</text>
</comment>
<dbReference type="Pfam" id="PF02056">
    <property type="entry name" value="Glyco_hydro_4"/>
    <property type="match status" value="1"/>
</dbReference>
<keyword evidence="6 7" id="KW-0326">Glycosidase</keyword>
<keyword evidence="10" id="KW-1185">Reference proteome</keyword>
<proteinExistence type="inferred from homology"/>
<dbReference type="GO" id="GO:0008706">
    <property type="term" value="F:6-phospho-beta-glucosidase activity"/>
    <property type="evidence" value="ECO:0007669"/>
    <property type="project" value="UniProtKB-EC"/>
</dbReference>
<evidence type="ECO:0000256" key="4">
    <source>
        <dbReference type="ARBA" id="ARBA00023027"/>
    </source>
</evidence>
<evidence type="ECO:0000256" key="2">
    <source>
        <dbReference type="ARBA" id="ARBA00022723"/>
    </source>
</evidence>
<comment type="similarity">
    <text evidence="1 7">Belongs to the glycosyl hydrolase 4 family.</text>
</comment>
<dbReference type="SUPFAM" id="SSF56327">
    <property type="entry name" value="LDH C-terminal domain-like"/>
    <property type="match status" value="1"/>
</dbReference>
<keyword evidence="2" id="KW-0479">Metal-binding</keyword>
<feature type="domain" description="Glycosyl hydrolase family 4 C-terminal" evidence="8">
    <location>
        <begin position="197"/>
        <end position="410"/>
    </location>
</feature>
<dbReference type="PRINTS" id="PR00732">
    <property type="entry name" value="GLHYDRLASE4"/>
</dbReference>
<organism evidence="9 10">
    <name type="scientific">Niallia hominis</name>
    <dbReference type="NCBI Taxonomy" id="3133173"/>
    <lineage>
        <taxon>Bacteria</taxon>
        <taxon>Bacillati</taxon>
        <taxon>Bacillota</taxon>
        <taxon>Bacilli</taxon>
        <taxon>Bacillales</taxon>
        <taxon>Bacillaceae</taxon>
        <taxon>Niallia</taxon>
    </lineage>
</organism>
<dbReference type="Proteomes" id="UP001465426">
    <property type="component" value="Unassembled WGS sequence"/>
</dbReference>
<evidence type="ECO:0000313" key="10">
    <source>
        <dbReference type="Proteomes" id="UP001465426"/>
    </source>
</evidence>
<gene>
    <name evidence="9" type="ORF">WMO63_16330</name>
</gene>
<dbReference type="Gene3D" id="3.90.110.10">
    <property type="entry name" value="Lactate dehydrogenase/glycoside hydrolase, family 4, C-terminal"/>
    <property type="match status" value="1"/>
</dbReference>
<evidence type="ECO:0000256" key="7">
    <source>
        <dbReference type="RuleBase" id="RU361152"/>
    </source>
</evidence>
<name>A0ABV1F5T8_9BACI</name>
<dbReference type="PANTHER" id="PTHR32092">
    <property type="entry name" value="6-PHOSPHO-BETA-GLUCOSIDASE-RELATED"/>
    <property type="match status" value="1"/>
</dbReference>
<dbReference type="InterPro" id="IPR019802">
    <property type="entry name" value="GlycHydrolase_4_CS"/>
</dbReference>
<dbReference type="InterPro" id="IPR001088">
    <property type="entry name" value="Glyco_hydro_4"/>
</dbReference>
<dbReference type="PROSITE" id="PS01324">
    <property type="entry name" value="GLYCOSYL_HYDROL_F4"/>
    <property type="match status" value="1"/>
</dbReference>
<comment type="cofactor">
    <cofactor evidence="7">
        <name>NAD(+)</name>
        <dbReference type="ChEBI" id="CHEBI:57540"/>
    </cofactor>
    <text evidence="7">Binds 1 NAD(+) per subunit.</text>
</comment>
<dbReference type="EMBL" id="JBBMFN010000045">
    <property type="protein sequence ID" value="MEQ2467224.1"/>
    <property type="molecule type" value="Genomic_DNA"/>
</dbReference>
<keyword evidence="4 7" id="KW-0520">NAD</keyword>
<sequence>MRKGVKIVTIGGGSSYTPELVEGFIKRYDSLPVRELWLVDIPEGEEKLNIVGNLAKRMVQKAGVPIDIHLTLDRREALKDADFVTTQFRVGLLAARAKDERIPLKYNVIGQETNGPGGLFKGLRTIPVILDIVKDMEELCPNAWLINFTNPAGMVTEAVLRHSNWKRIIGLCNVPISIQMGVAKLLEVESSRVHVDFAGLNHMVFGLNVYLDGKNITQAFLEEMTKHKSDTMKNIAAIDWEPDFIKALGVIPCGYHRYYYKQAEMLQNELQEAAEQGTRAEVVQQLEKELFELYKDENLAIKPPQLEKRGGAYYSDAACSLIDSMYNDRRDIQPVNTINNGAIASIPDESAVEISSIITRDGPKPIAIGDLPVAVRGLVQQIKSFERVSAEAAVTGNYHTALLAMTINPLLPSDKVAKQILDEMLEAHKEHLPQFFKEEVIY</sequence>